<feature type="compositionally biased region" description="Low complexity" evidence="1">
    <location>
        <begin position="38"/>
        <end position="54"/>
    </location>
</feature>
<proteinExistence type="predicted"/>
<feature type="domain" description="SET" evidence="2">
    <location>
        <begin position="97"/>
        <end position="243"/>
    </location>
</feature>
<protein>
    <submittedName>
        <fullName evidence="3">SET domain-containing</fullName>
    </submittedName>
</protein>
<dbReference type="EMBL" id="CAVMBE010000024">
    <property type="protein sequence ID" value="CAK4009286.1"/>
    <property type="molecule type" value="Genomic_DNA"/>
</dbReference>
<organism evidence="3 4">
    <name type="scientific">Lecanosticta acicola</name>
    <dbReference type="NCBI Taxonomy" id="111012"/>
    <lineage>
        <taxon>Eukaryota</taxon>
        <taxon>Fungi</taxon>
        <taxon>Dikarya</taxon>
        <taxon>Ascomycota</taxon>
        <taxon>Pezizomycotina</taxon>
        <taxon>Dothideomycetes</taxon>
        <taxon>Dothideomycetidae</taxon>
        <taxon>Mycosphaerellales</taxon>
        <taxon>Mycosphaerellaceae</taxon>
        <taxon>Lecanosticta</taxon>
    </lineage>
</organism>
<dbReference type="Gene3D" id="2.170.270.10">
    <property type="entry name" value="SET domain"/>
    <property type="match status" value="1"/>
</dbReference>
<gene>
    <name evidence="3" type="ORF">LECACI_7A004387</name>
</gene>
<dbReference type="PROSITE" id="PS50280">
    <property type="entry name" value="SET"/>
    <property type="match status" value="1"/>
</dbReference>
<dbReference type="SMART" id="SM00317">
    <property type="entry name" value="SET"/>
    <property type="match status" value="1"/>
</dbReference>
<evidence type="ECO:0000259" key="2">
    <source>
        <dbReference type="PROSITE" id="PS50280"/>
    </source>
</evidence>
<evidence type="ECO:0000313" key="3">
    <source>
        <dbReference type="EMBL" id="CAK4009286.1"/>
    </source>
</evidence>
<accession>A0AAI9EAQ7</accession>
<feature type="region of interest" description="Disordered" evidence="1">
    <location>
        <begin position="28"/>
        <end position="86"/>
    </location>
</feature>
<dbReference type="Proteomes" id="UP001296104">
    <property type="component" value="Unassembled WGS sequence"/>
</dbReference>
<dbReference type="PANTHER" id="PTHR47332">
    <property type="entry name" value="SET DOMAIN-CONTAINING PROTEIN 5"/>
    <property type="match status" value="1"/>
</dbReference>
<evidence type="ECO:0000256" key="1">
    <source>
        <dbReference type="SAM" id="MobiDB-lite"/>
    </source>
</evidence>
<dbReference type="CDD" id="cd20071">
    <property type="entry name" value="SET_SMYD"/>
    <property type="match status" value="1"/>
</dbReference>
<sequence length="546" mass="61658">MAGKIHNTTFIYIRRFADASRMAIHGTIHQPQSLRPRNNTSSSNAHSSHLLSTTANVPRHQINSKRPPLPSVLSSPSPQPNNRITPCNQAVESKMAPCYEIKATPGKGLGMFATENIEPGTIILHEKPSLIVPNRGMFDTTDEADIATAVETLSPGEQKRFFALHEGTTTPHYSTREARIFHINCFGAPDGKHSYVSFDLCRINHSCERDAAEFDVGDDWTQGGVLRAVKRIEKGREICHDYRPGYTSCLPRAQRQVYLKHAWQFDCECRACEKTGVELELSDHRRRIICALRFRLLHDRVPPSDLFTTTCNATISIAMEDLWQAYVAENLIQSRFLHYHVLLAQCLEAEGLVGEMVARHYFYQAEVYVTLMQERKEGVVPMEWLEETMRWVRVSATCFATLTGGKAELKEFKERRAAWEASAPPELKIAVALQSEGDAALRRTPYTVAELRQLWKKFGTVMPQEQATIKPSMVFAFRFCRIEETGEPCIVAMTKRECGEFLLAQDADEEVKASNGKKAEAFIRRWCAEEGQGIKAFVDPTDCPMS</sequence>
<name>A0AAI9EAQ7_9PEZI</name>
<dbReference type="InterPro" id="IPR046341">
    <property type="entry name" value="SET_dom_sf"/>
</dbReference>
<dbReference type="InterPro" id="IPR001214">
    <property type="entry name" value="SET_dom"/>
</dbReference>
<keyword evidence="4" id="KW-1185">Reference proteome</keyword>
<dbReference type="PANTHER" id="PTHR47332:SF4">
    <property type="entry name" value="SET DOMAIN-CONTAINING PROTEIN 5"/>
    <property type="match status" value="1"/>
</dbReference>
<dbReference type="InterPro" id="IPR053185">
    <property type="entry name" value="SET_domain_protein"/>
</dbReference>
<reference evidence="3" key="1">
    <citation type="submission" date="2023-11" db="EMBL/GenBank/DDBJ databases">
        <authorList>
            <person name="Alioto T."/>
            <person name="Alioto T."/>
            <person name="Gomez Garrido J."/>
        </authorList>
    </citation>
    <scope>NUCLEOTIDE SEQUENCE</scope>
</reference>
<dbReference type="Pfam" id="PF00856">
    <property type="entry name" value="SET"/>
    <property type="match status" value="1"/>
</dbReference>
<evidence type="ECO:0000313" key="4">
    <source>
        <dbReference type="Proteomes" id="UP001296104"/>
    </source>
</evidence>
<comment type="caution">
    <text evidence="3">The sequence shown here is derived from an EMBL/GenBank/DDBJ whole genome shotgun (WGS) entry which is preliminary data.</text>
</comment>
<dbReference type="AlphaFoldDB" id="A0AAI9EAQ7"/>
<dbReference type="SUPFAM" id="SSF82199">
    <property type="entry name" value="SET domain"/>
    <property type="match status" value="1"/>
</dbReference>